<sequence>MTEHLERYNAARDAARLRELYEEDPALYWRGLLLALVQLGLAMAASGQHADALAAVDESIAVGRDAASGEIGNRATALAEVAVALQVRFELTDVLDSLNEAVTVLRLALSETSSDAQRSVALSNLGNILRSRFERTGVTADLAEAVKLQRQALDAAPVDEQDRTALLSNLGSALRLWFEATGDVDSLDEAIALFRQAASATRPGGPSRTPRMSNLGAALRARFGRTGDSADLTEAETLLRQAIIEATPDVDQPVLRSNLGDVLRDLGDVLRNPAKLAEAQEEFERALAVRERVLGPEHPDVLATRNSLASVLAQRGMLAEAEGEFRGLVELQGRVLGPEHPDVLATRNNLASVLAQRGMLAEAEGEFRGLVELQGRVLGPEHPDVLATRNNLASVLAQQHNLVEAETEFRAVLRVRQLVLGSEHPDTLATRTLLTGASDAVAKARAVPERGWPAVHRGILAVDLAAFSSRETADQITIRQVLFTAMRESMDLASLPWHDCSVEDTGDGLFVLIPPELPKIQLVRVADELEQALTKHNAVTAPSQRMRLRMALHAGEVRVGPNGVLGTAVIHAARLLDAPPLKAALANSGRNLALIVSDWFYEEVVSHNSPANAAPYRRVEVRVKETSANAWIRDLSALSPTVVPERAVPASSDARMLVELTDALLAVPSLNEDSQRRLLIDLLPPEIGQIVPYHSRARLHFIAMVRTCLRYEGGLDALLRAVEMITPTSLPARNMREVVERIRSSPEAMER</sequence>
<dbReference type="GO" id="GO:0004016">
    <property type="term" value="F:adenylate cyclase activity"/>
    <property type="evidence" value="ECO:0007669"/>
    <property type="project" value="UniProtKB-ARBA"/>
</dbReference>
<keyword evidence="2" id="KW-0802">TPR repeat</keyword>
<dbReference type="PRINTS" id="PR00381">
    <property type="entry name" value="KINESINLIGHT"/>
</dbReference>
<dbReference type="InterPro" id="IPR029787">
    <property type="entry name" value="Nucleotide_cyclase"/>
</dbReference>
<organism evidence="4 5">
    <name type="scientific">Amycolatopsis camponoti</name>
    <dbReference type="NCBI Taxonomy" id="2606593"/>
    <lineage>
        <taxon>Bacteria</taxon>
        <taxon>Bacillati</taxon>
        <taxon>Actinomycetota</taxon>
        <taxon>Actinomycetes</taxon>
        <taxon>Pseudonocardiales</taxon>
        <taxon>Pseudonocardiaceae</taxon>
        <taxon>Amycolatopsis</taxon>
    </lineage>
</organism>
<dbReference type="PROSITE" id="PS50125">
    <property type="entry name" value="GUANYLATE_CYCLASE_2"/>
    <property type="match status" value="1"/>
</dbReference>
<dbReference type="PANTHER" id="PTHR45641">
    <property type="entry name" value="TETRATRICOPEPTIDE REPEAT PROTEIN (AFU_ORTHOLOGUE AFUA_6G03870)"/>
    <property type="match status" value="1"/>
</dbReference>
<evidence type="ECO:0000259" key="3">
    <source>
        <dbReference type="PROSITE" id="PS50125"/>
    </source>
</evidence>
<dbReference type="PANTHER" id="PTHR45641:SF19">
    <property type="entry name" value="NEPHROCYSTIN-3"/>
    <property type="match status" value="1"/>
</dbReference>
<accession>A0A6I8M1L7</accession>
<name>A0A6I8M1L7_9PSEU</name>
<feature type="domain" description="Guanylate cyclase" evidence="3">
    <location>
        <begin position="458"/>
        <end position="576"/>
    </location>
</feature>
<evidence type="ECO:0000313" key="4">
    <source>
        <dbReference type="EMBL" id="VVJ21486.1"/>
    </source>
</evidence>
<dbReference type="SUPFAM" id="SSF48452">
    <property type="entry name" value="TPR-like"/>
    <property type="match status" value="2"/>
</dbReference>
<evidence type="ECO:0000313" key="5">
    <source>
        <dbReference type="Proteomes" id="UP000399805"/>
    </source>
</evidence>
<dbReference type="GO" id="GO:0035556">
    <property type="term" value="P:intracellular signal transduction"/>
    <property type="evidence" value="ECO:0007669"/>
    <property type="project" value="InterPro"/>
</dbReference>
<dbReference type="Pfam" id="PF13424">
    <property type="entry name" value="TPR_12"/>
    <property type="match status" value="2"/>
</dbReference>
<dbReference type="AlphaFoldDB" id="A0A6I8M1L7"/>
<dbReference type="Proteomes" id="UP000399805">
    <property type="component" value="Unassembled WGS sequence"/>
</dbReference>
<keyword evidence="1" id="KW-0677">Repeat</keyword>
<dbReference type="GO" id="GO:0009190">
    <property type="term" value="P:cyclic nucleotide biosynthetic process"/>
    <property type="evidence" value="ECO:0007669"/>
    <property type="project" value="InterPro"/>
</dbReference>
<dbReference type="RefSeq" id="WP_155546434.1">
    <property type="nucleotide sequence ID" value="NZ_CABVGP010000002.1"/>
</dbReference>
<proteinExistence type="predicted"/>
<evidence type="ECO:0000256" key="2">
    <source>
        <dbReference type="ARBA" id="ARBA00022803"/>
    </source>
</evidence>
<reference evidence="4 5" key="1">
    <citation type="submission" date="2019-09" db="EMBL/GenBank/DDBJ databases">
        <authorList>
            <person name="Leyn A S."/>
        </authorList>
    </citation>
    <scope>NUCLEOTIDE SEQUENCE [LARGE SCALE GENOMIC DNA]</scope>
    <source>
        <strain evidence="4">AA231_1</strain>
    </source>
</reference>
<keyword evidence="5" id="KW-1185">Reference proteome</keyword>
<protein>
    <recommendedName>
        <fullName evidence="3">Guanylate cyclase domain-containing protein</fullName>
    </recommendedName>
</protein>
<dbReference type="EMBL" id="CABVGP010000002">
    <property type="protein sequence ID" value="VVJ21486.1"/>
    <property type="molecule type" value="Genomic_DNA"/>
</dbReference>
<dbReference type="Gene3D" id="3.30.70.1230">
    <property type="entry name" value="Nucleotide cyclase"/>
    <property type="match status" value="1"/>
</dbReference>
<dbReference type="InterPro" id="IPR001054">
    <property type="entry name" value="A/G_cyclase"/>
</dbReference>
<dbReference type="Pfam" id="PF19956">
    <property type="entry name" value="EAD2"/>
    <property type="match status" value="1"/>
</dbReference>
<gene>
    <name evidence="4" type="ORF">AA23TX_06507</name>
</gene>
<dbReference type="InterPro" id="IPR011990">
    <property type="entry name" value="TPR-like_helical_dom_sf"/>
</dbReference>
<dbReference type="Gene3D" id="1.25.40.10">
    <property type="entry name" value="Tetratricopeptide repeat domain"/>
    <property type="match status" value="2"/>
</dbReference>
<dbReference type="InterPro" id="IPR045431">
    <property type="entry name" value="EAD2"/>
</dbReference>
<dbReference type="SUPFAM" id="SSF55073">
    <property type="entry name" value="Nucleotide cyclase"/>
    <property type="match status" value="1"/>
</dbReference>
<evidence type="ECO:0000256" key="1">
    <source>
        <dbReference type="ARBA" id="ARBA00022737"/>
    </source>
</evidence>